<organism evidence="3 4">
    <name type="scientific">Vagococcus fluvialis</name>
    <dbReference type="NCBI Taxonomy" id="2738"/>
    <lineage>
        <taxon>Bacteria</taxon>
        <taxon>Bacillati</taxon>
        <taxon>Bacillota</taxon>
        <taxon>Bacilli</taxon>
        <taxon>Lactobacillales</taxon>
        <taxon>Enterococcaceae</taxon>
        <taxon>Vagococcus</taxon>
    </lineage>
</organism>
<dbReference type="GeneID" id="63145340"/>
<dbReference type="SUPFAM" id="SSF55729">
    <property type="entry name" value="Acyl-CoA N-acyltransferases (Nat)"/>
    <property type="match status" value="1"/>
</dbReference>
<evidence type="ECO:0000313" key="3">
    <source>
        <dbReference type="EMBL" id="RST98833.1"/>
    </source>
</evidence>
<dbReference type="Proteomes" id="UP000521358">
    <property type="component" value="Unassembled WGS sequence"/>
</dbReference>
<accession>A0A369B3V5</accession>
<gene>
    <name evidence="3" type="ORF">CBF32_12625</name>
    <name evidence="2" type="ORF">HED35_10930</name>
</gene>
<evidence type="ECO:0000313" key="4">
    <source>
        <dbReference type="Proteomes" id="UP000288197"/>
    </source>
</evidence>
<dbReference type="RefSeq" id="WP_114288640.1">
    <property type="nucleotide sequence ID" value="NZ_CP081470.1"/>
</dbReference>
<name>A0A369B3V5_9ENTE</name>
<keyword evidence="4" id="KW-1185">Reference proteome</keyword>
<reference evidence="2 5" key="2">
    <citation type="submission" date="2020-03" db="EMBL/GenBank/DDBJ databases">
        <title>Bacterial samples isolated from urine from healthy bovine heifers (Gyr breed).</title>
        <authorList>
            <person name="Giannattasio-Ferraz S."/>
            <person name="Maskeri L."/>
            <person name="Penido A."/>
            <person name="Barbosa-Stancioli E.F."/>
            <person name="Putonti C."/>
        </authorList>
    </citation>
    <scope>NUCLEOTIDE SEQUENCE [LARGE SCALE GENOMIC DNA]</scope>
    <source>
        <strain evidence="2 5">UFMG-H7</strain>
    </source>
</reference>
<dbReference type="EMBL" id="NGJX01000018">
    <property type="protein sequence ID" value="RST98833.1"/>
    <property type="molecule type" value="Genomic_DNA"/>
</dbReference>
<reference evidence="3 4" key="1">
    <citation type="submission" date="2017-05" db="EMBL/GenBank/DDBJ databases">
        <title>Vagococcus spp. assemblies.</title>
        <authorList>
            <person name="Gulvik C.A."/>
        </authorList>
    </citation>
    <scope>NUCLEOTIDE SEQUENCE [LARGE SCALE GENOMIC DNA]</scope>
    <source>
        <strain evidence="3 4">NCFB 2497</strain>
    </source>
</reference>
<dbReference type="EMBL" id="JAAVMB010000013">
    <property type="protein sequence ID" value="NKC68601.1"/>
    <property type="molecule type" value="Genomic_DNA"/>
</dbReference>
<evidence type="ECO:0000313" key="5">
    <source>
        <dbReference type="Proteomes" id="UP000521358"/>
    </source>
</evidence>
<dbReference type="GO" id="GO:0016747">
    <property type="term" value="F:acyltransferase activity, transferring groups other than amino-acyl groups"/>
    <property type="evidence" value="ECO:0007669"/>
    <property type="project" value="InterPro"/>
</dbReference>
<dbReference type="Proteomes" id="UP000288197">
    <property type="component" value="Unassembled WGS sequence"/>
</dbReference>
<sequence length="172" mass="19558">MLYYVRKANEQDLADILTIIENGRETLNKAGIPQWRNNDGPNKERLLNDLELEEGYVLIEESKIIGYGTITKEEQTGYGKITNGSWLPSDKYVSLHRIAIHSDIKERGKGQFFLGCLISLSVNLGYKDIRIDTHPVNTRMQKVIEKAGFKYQGDIILPSVSDGERKAYQVII</sequence>
<comment type="caution">
    <text evidence="3">The sequence shown here is derived from an EMBL/GenBank/DDBJ whole genome shotgun (WGS) entry which is preliminary data.</text>
</comment>
<proteinExistence type="predicted"/>
<dbReference type="PROSITE" id="PS51186">
    <property type="entry name" value="GNAT"/>
    <property type="match status" value="1"/>
</dbReference>
<keyword evidence="2" id="KW-0808">Transferase</keyword>
<dbReference type="Gene3D" id="3.40.630.30">
    <property type="match status" value="1"/>
</dbReference>
<dbReference type="InterPro" id="IPR000182">
    <property type="entry name" value="GNAT_dom"/>
</dbReference>
<feature type="domain" description="N-acetyltransferase" evidence="1">
    <location>
        <begin position="3"/>
        <end position="172"/>
    </location>
</feature>
<dbReference type="Pfam" id="PF00583">
    <property type="entry name" value="Acetyltransf_1"/>
    <property type="match status" value="1"/>
</dbReference>
<dbReference type="AlphaFoldDB" id="A0A369B3V5"/>
<protein>
    <submittedName>
        <fullName evidence="2">GNAT family N-acetyltransferase</fullName>
    </submittedName>
</protein>
<evidence type="ECO:0000313" key="2">
    <source>
        <dbReference type="EMBL" id="NKC68601.1"/>
    </source>
</evidence>
<dbReference type="InterPro" id="IPR016181">
    <property type="entry name" value="Acyl_CoA_acyltransferase"/>
</dbReference>
<dbReference type="OrthoDB" id="9796381at2"/>
<evidence type="ECO:0000259" key="1">
    <source>
        <dbReference type="PROSITE" id="PS51186"/>
    </source>
</evidence>